<evidence type="ECO:0000313" key="1">
    <source>
        <dbReference type="EMBL" id="ALO41873.1"/>
    </source>
</evidence>
<evidence type="ECO:0000313" key="2">
    <source>
        <dbReference type="Proteomes" id="UP000061457"/>
    </source>
</evidence>
<dbReference type="Proteomes" id="UP000061457">
    <property type="component" value="Chromosome I"/>
</dbReference>
<gene>
    <name evidence="1" type="ORF">PP2015_1366</name>
</gene>
<dbReference type="PROSITE" id="PS51257">
    <property type="entry name" value="PROKAR_LIPOPROTEIN"/>
    <property type="match status" value="1"/>
</dbReference>
<dbReference type="PATRIC" id="fig|161398.10.peg.1392"/>
<dbReference type="STRING" id="161398.PP2015_1366"/>
<reference evidence="1 2" key="1">
    <citation type="submission" date="2015-11" db="EMBL/GenBank/DDBJ databases">
        <authorList>
            <person name="Zhang Y."/>
            <person name="Guo Z."/>
        </authorList>
    </citation>
    <scope>NUCLEOTIDE SEQUENCE [LARGE SCALE GENOMIC DNA]</scope>
    <source>
        <strain evidence="1 2">KCTC 12086</strain>
    </source>
</reference>
<keyword evidence="2" id="KW-1185">Reference proteome</keyword>
<accession>A0A0S2K0W6</accession>
<dbReference type="AlphaFoldDB" id="A0A0S2K0W6"/>
<evidence type="ECO:0008006" key="3">
    <source>
        <dbReference type="Google" id="ProtNLM"/>
    </source>
</evidence>
<dbReference type="KEGG" id="pphe:PP2015_1366"/>
<proteinExistence type="predicted"/>
<dbReference type="RefSeq" id="WP_058029573.1">
    <property type="nucleotide sequence ID" value="NZ_CP013187.1"/>
</dbReference>
<protein>
    <recommendedName>
        <fullName evidence="3">Lipoprotein</fullName>
    </recommendedName>
</protein>
<sequence length="163" mass="18717">MKRLFILLLSFITIGCEKPPSFQEMKMNFEQNKRTFSELQSFVCEMGKVAQPFRYFDGSFVYSMSVPKRENVPTIQYLDERLSKIGVTSIGFKKGENVNCTLSIQQYVAGFAGSGVSYDYKYNVENPNTPSEQGFTLERLPEKGLVRFDEPLANGWYLSFYSN</sequence>
<name>A0A0S2K0W6_9GAMM</name>
<dbReference type="EMBL" id="CP013187">
    <property type="protein sequence ID" value="ALO41873.1"/>
    <property type="molecule type" value="Genomic_DNA"/>
</dbReference>
<dbReference type="OrthoDB" id="6321522at2"/>
<organism evidence="1 2">
    <name type="scientific">Pseudoalteromonas phenolica</name>
    <dbReference type="NCBI Taxonomy" id="161398"/>
    <lineage>
        <taxon>Bacteria</taxon>
        <taxon>Pseudomonadati</taxon>
        <taxon>Pseudomonadota</taxon>
        <taxon>Gammaproteobacteria</taxon>
        <taxon>Alteromonadales</taxon>
        <taxon>Pseudoalteromonadaceae</taxon>
        <taxon>Pseudoalteromonas</taxon>
    </lineage>
</organism>